<comment type="similarity">
    <text evidence="2">Belongs to the UPF0014 family.</text>
</comment>
<evidence type="ECO:0000256" key="3">
    <source>
        <dbReference type="ARBA" id="ARBA00022692"/>
    </source>
</evidence>
<feature type="transmembrane region" description="Helical" evidence="6">
    <location>
        <begin position="115"/>
        <end position="139"/>
    </location>
</feature>
<dbReference type="EMBL" id="JAFBBU010000001">
    <property type="protein sequence ID" value="MBM7471638.1"/>
    <property type="molecule type" value="Genomic_DNA"/>
</dbReference>
<dbReference type="Proteomes" id="UP000776164">
    <property type="component" value="Unassembled WGS sequence"/>
</dbReference>
<dbReference type="RefSeq" id="WP_205107776.1">
    <property type="nucleotide sequence ID" value="NZ_BAAAHT010000013.1"/>
</dbReference>
<feature type="transmembrane region" description="Helical" evidence="6">
    <location>
        <begin position="217"/>
        <end position="235"/>
    </location>
</feature>
<feature type="transmembrane region" description="Helical" evidence="6">
    <location>
        <begin position="145"/>
        <end position="163"/>
    </location>
</feature>
<dbReference type="PANTHER" id="PTHR30028">
    <property type="entry name" value="UPF0014 INNER MEMBRANE PROTEIN YBBM-RELATED"/>
    <property type="match status" value="1"/>
</dbReference>
<proteinExistence type="inferred from homology"/>
<feature type="transmembrane region" description="Helical" evidence="6">
    <location>
        <begin position="6"/>
        <end position="27"/>
    </location>
</feature>
<comment type="caution">
    <text evidence="7">The sequence shown here is derived from an EMBL/GenBank/DDBJ whole genome shotgun (WGS) entry which is preliminary data.</text>
</comment>
<feature type="transmembrane region" description="Helical" evidence="6">
    <location>
        <begin position="63"/>
        <end position="80"/>
    </location>
</feature>
<name>A0ABS2L3F9_9MICO</name>
<evidence type="ECO:0000256" key="6">
    <source>
        <dbReference type="SAM" id="Phobius"/>
    </source>
</evidence>
<evidence type="ECO:0000256" key="1">
    <source>
        <dbReference type="ARBA" id="ARBA00004141"/>
    </source>
</evidence>
<feature type="transmembrane region" description="Helical" evidence="6">
    <location>
        <begin position="39"/>
        <end position="57"/>
    </location>
</feature>
<dbReference type="InterPro" id="IPR005226">
    <property type="entry name" value="UPF0014_fam"/>
</dbReference>
<accession>A0ABS2L3F9</accession>
<dbReference type="Pfam" id="PF03649">
    <property type="entry name" value="UPF0014"/>
    <property type="match status" value="2"/>
</dbReference>
<feature type="transmembrane region" description="Helical" evidence="6">
    <location>
        <begin position="241"/>
        <end position="268"/>
    </location>
</feature>
<evidence type="ECO:0000313" key="7">
    <source>
        <dbReference type="EMBL" id="MBM7471638.1"/>
    </source>
</evidence>
<gene>
    <name evidence="7" type="ORF">JOE66_001272</name>
</gene>
<dbReference type="PANTHER" id="PTHR30028:SF0">
    <property type="entry name" value="PROTEIN ALUMINUM SENSITIVE 3"/>
    <property type="match status" value="1"/>
</dbReference>
<evidence type="ECO:0000256" key="4">
    <source>
        <dbReference type="ARBA" id="ARBA00022989"/>
    </source>
</evidence>
<sequence length="282" mass="29168">MDWLAELLPTIVAVATLASLAVAVLSVAQVPRATAPIRAILRGALQLAALSVVLSGIIANPVWVALGLVIMFFAAVLTASRRIAANSIHASNIHTSSIQTSTIQTGSISANHQQVVSVAIAMLTGNIVVLVIVFATGAIEFSPRYALAIGGIVIGNTMSIASLSGRGFHTSVRDHWDEVEGWLALGARPIESTRQLARTAIYSALVPTIDQTRTTGIVVLPGAFVGAIFGGASPLEAGRFQIVVLAGILAAGTLTSVILLRLIGAVALKPEAETFGRRGTVD</sequence>
<protein>
    <submittedName>
        <fullName evidence="7">ABC transport system permease protein</fullName>
    </submittedName>
</protein>
<keyword evidence="3 6" id="KW-0812">Transmembrane</keyword>
<keyword evidence="5 6" id="KW-0472">Membrane</keyword>
<organism evidence="7 8">
    <name type="scientific">Subtercola frigoramans</name>
    <dbReference type="NCBI Taxonomy" id="120298"/>
    <lineage>
        <taxon>Bacteria</taxon>
        <taxon>Bacillati</taxon>
        <taxon>Actinomycetota</taxon>
        <taxon>Actinomycetes</taxon>
        <taxon>Micrococcales</taxon>
        <taxon>Microbacteriaceae</taxon>
        <taxon>Subtercola</taxon>
    </lineage>
</organism>
<evidence type="ECO:0000313" key="8">
    <source>
        <dbReference type="Proteomes" id="UP000776164"/>
    </source>
</evidence>
<reference evidence="7 8" key="1">
    <citation type="submission" date="2021-01" db="EMBL/GenBank/DDBJ databases">
        <title>Sequencing the genomes of 1000 actinobacteria strains.</title>
        <authorList>
            <person name="Klenk H.-P."/>
        </authorList>
    </citation>
    <scope>NUCLEOTIDE SEQUENCE [LARGE SCALE GENOMIC DNA]</scope>
    <source>
        <strain evidence="7 8">DSM 13057</strain>
    </source>
</reference>
<evidence type="ECO:0000256" key="2">
    <source>
        <dbReference type="ARBA" id="ARBA00005268"/>
    </source>
</evidence>
<comment type="subcellular location">
    <subcellularLocation>
        <location evidence="1">Membrane</location>
        <topology evidence="1">Multi-pass membrane protein</topology>
    </subcellularLocation>
</comment>
<evidence type="ECO:0000256" key="5">
    <source>
        <dbReference type="ARBA" id="ARBA00023136"/>
    </source>
</evidence>
<keyword evidence="4 6" id="KW-1133">Transmembrane helix</keyword>
<keyword evidence="8" id="KW-1185">Reference proteome</keyword>